<evidence type="ECO:0000313" key="1">
    <source>
        <dbReference type="EMBL" id="QQP40726.1"/>
    </source>
</evidence>
<dbReference type="AlphaFoldDB" id="A0A7T8H052"/>
<gene>
    <name evidence="1" type="ORF">FKW44_014873</name>
</gene>
<reference evidence="2" key="1">
    <citation type="submission" date="2021-01" db="EMBL/GenBank/DDBJ databases">
        <title>Caligus Genome Assembly.</title>
        <authorList>
            <person name="Gallardo-Escarate C."/>
        </authorList>
    </citation>
    <scope>NUCLEOTIDE SEQUENCE [LARGE SCALE GENOMIC DNA]</scope>
</reference>
<sequence length="64" mass="7509">MGDTVRKPDLLCFRGDRIYVVDPTIISDKRPFEEAYNDKINKYDSVEFKEALLNQASYEQYGQD</sequence>
<evidence type="ECO:0000313" key="2">
    <source>
        <dbReference type="Proteomes" id="UP000595437"/>
    </source>
</evidence>
<dbReference type="EMBL" id="CP045899">
    <property type="protein sequence ID" value="QQP40726.1"/>
    <property type="molecule type" value="Genomic_DNA"/>
</dbReference>
<accession>A0A7T8H052</accession>
<protein>
    <submittedName>
        <fullName evidence="1">Uncharacterized protein</fullName>
    </submittedName>
</protein>
<organism evidence="1 2">
    <name type="scientific">Caligus rogercresseyi</name>
    <name type="common">Sea louse</name>
    <dbReference type="NCBI Taxonomy" id="217165"/>
    <lineage>
        <taxon>Eukaryota</taxon>
        <taxon>Metazoa</taxon>
        <taxon>Ecdysozoa</taxon>
        <taxon>Arthropoda</taxon>
        <taxon>Crustacea</taxon>
        <taxon>Multicrustacea</taxon>
        <taxon>Hexanauplia</taxon>
        <taxon>Copepoda</taxon>
        <taxon>Siphonostomatoida</taxon>
        <taxon>Caligidae</taxon>
        <taxon>Caligus</taxon>
    </lineage>
</organism>
<dbReference type="Proteomes" id="UP000595437">
    <property type="component" value="Chromosome 10"/>
</dbReference>
<proteinExistence type="predicted"/>
<keyword evidence="2" id="KW-1185">Reference proteome</keyword>
<name>A0A7T8H052_CALRO</name>